<evidence type="ECO:0000313" key="1">
    <source>
        <dbReference type="EMBL" id="QBQ77514.1"/>
    </source>
</evidence>
<organism evidence="1 2">
    <name type="scientific">Escherichia phage vB_EcoM_WFbE185</name>
    <dbReference type="NCBI Taxonomy" id="2508199"/>
    <lineage>
        <taxon>Viruses</taxon>
        <taxon>Duplodnaviria</taxon>
        <taxon>Heunggongvirae</taxon>
        <taxon>Uroviricota</taxon>
        <taxon>Caudoviricetes</taxon>
        <taxon>Pantevenvirales</taxon>
        <taxon>Straboviridae</taxon>
        <taxon>Tevenvirinae</taxon>
        <taxon>Mosigvirus</taxon>
        <taxon>Mosigvirus mar005p1</taxon>
    </lineage>
</organism>
<reference evidence="1 2" key="1">
    <citation type="submission" date="2019-01" db="EMBL/GenBank/DDBJ databases">
        <title>Still something new to discover - new insights into E. coli phage diversity and taxonomy.</title>
        <authorList>
            <person name="Korf I.H.E."/>
            <person name="Adriaennsens E."/>
            <person name="Dreiseikelmann B."/>
            <person name="Kropinski A."/>
            <person name="Nimtz M."/>
            <person name="Meier-Kolthoff J.P."/>
            <person name="Rohde M."/>
            <person name="van Raaij M."/>
            <person name="Wittmann J."/>
        </authorList>
    </citation>
    <scope>NUCLEOTIDE SEQUENCE [LARGE SCALE GENOMIC DNA]</scope>
</reference>
<dbReference type="EMBL" id="MK373778">
    <property type="protein sequence ID" value="QBQ77514.1"/>
    <property type="molecule type" value="Genomic_DNA"/>
</dbReference>
<evidence type="ECO:0008006" key="3">
    <source>
        <dbReference type="Google" id="ProtNLM"/>
    </source>
</evidence>
<accession>A0A482MVH9</accession>
<name>A0A482MVH9_9CAUD</name>
<evidence type="ECO:0000313" key="2">
    <source>
        <dbReference type="Proteomes" id="UP000301629"/>
    </source>
</evidence>
<protein>
    <recommendedName>
        <fullName evidence="3">Transcriptional regulator</fullName>
    </recommendedName>
</protein>
<sequence>MLVYRVERSFCTQRESLPGIAIEDGKAVRIWETSWNKEPRSPYGWSGTDNSEETWEFLDKHGILSGNFYHHGDNYNVPNRPTVNEDKLLEQNILRYYRIEHTFELSEDWAKGFYFGFESVDAVYAWFDDQVDVELLKAKGYYIAVYEAPDFILGSCQLMFRRSLAEQVDFILLNDVQQLWSMIL</sequence>
<dbReference type="Proteomes" id="UP000301629">
    <property type="component" value="Segment"/>
</dbReference>
<proteinExistence type="predicted"/>
<gene>
    <name evidence="1" type="ORF">WFbE185_00009</name>
</gene>